<dbReference type="Proteomes" id="UP000048600">
    <property type="component" value="Unassembled WGS sequence"/>
</dbReference>
<dbReference type="Proteomes" id="UP000044938">
    <property type="component" value="Unassembled WGS sequence"/>
</dbReference>
<evidence type="ECO:0000313" key="18">
    <source>
        <dbReference type="Proteomes" id="UP000048600"/>
    </source>
</evidence>
<evidence type="ECO:0000313" key="4">
    <source>
        <dbReference type="EMBL" id="CKS69608.1"/>
    </source>
</evidence>
<sequence>MNSWAGWVCIFVIWIPEISMLPVMPRPDSRVVAGALKLTLTFPSRPKLMAGMGMSGTVKGPTSRFPVTVRRGFSASTTVVVGMLMGPMPPLRVK</sequence>
<dbReference type="Proteomes" id="UP000050139">
    <property type="component" value="Unassembled WGS sequence"/>
</dbReference>
<evidence type="ECO:0000313" key="12">
    <source>
        <dbReference type="Proteomes" id="UP000039021"/>
    </source>
</evidence>
<reference evidence="5 20" key="2">
    <citation type="submission" date="2015-03" db="EMBL/GenBank/DDBJ databases">
        <authorList>
            <consortium name="Pathogen Informatics"/>
            <person name="Murphy D."/>
        </authorList>
    </citation>
    <scope>NUCLEOTIDE SEQUENCE</scope>
    <source>
        <strain evidence="5 20">0268S</strain>
        <strain evidence="10">N09902308</strain>
    </source>
</reference>
<evidence type="ECO:0000313" key="10">
    <source>
        <dbReference type="EMBL" id="COY58006.1"/>
    </source>
</evidence>
<evidence type="ECO:0000313" key="9">
    <source>
        <dbReference type="EMBL" id="COW93394.1"/>
    </source>
</evidence>
<evidence type="ECO:0000313" key="6">
    <source>
        <dbReference type="EMBL" id="COW34535.1"/>
    </source>
</evidence>
<dbReference type="EMBL" id="CGCX01000076">
    <property type="protein sequence ID" value="CFR66557.1"/>
    <property type="molecule type" value="Genomic_DNA"/>
</dbReference>
<dbReference type="EMBL" id="CSAD01001177">
    <property type="protein sequence ID" value="COW93394.1"/>
    <property type="molecule type" value="Genomic_DNA"/>
</dbReference>
<dbReference type="Proteomes" id="UP000046947">
    <property type="component" value="Unassembled WGS sequence"/>
</dbReference>
<evidence type="ECO:0000313" key="11">
    <source>
        <dbReference type="Proteomes" id="UP000038802"/>
    </source>
</evidence>
<evidence type="ECO:0000313" key="14">
    <source>
        <dbReference type="Proteomes" id="UP000045842"/>
    </source>
</evidence>
<dbReference type="EMBL" id="CNGE01000410">
    <property type="protein sequence ID" value="CKS69608.1"/>
    <property type="molecule type" value="Genomic_DNA"/>
</dbReference>
<name>A0A0T7LIC5_MYCTX</name>
<dbReference type="Proteomes" id="UP000045842">
    <property type="component" value="Unassembled WGS sequence"/>
</dbReference>
<dbReference type="EMBL" id="CSAJ01000477">
    <property type="protein sequence ID" value="COW72981.1"/>
    <property type="molecule type" value="Genomic_DNA"/>
</dbReference>
<evidence type="ECO:0000313" key="20">
    <source>
        <dbReference type="Proteomes" id="UP000050139"/>
    </source>
</evidence>
<evidence type="ECO:0000313" key="19">
    <source>
        <dbReference type="Proteomes" id="UP000048948"/>
    </source>
</evidence>
<accession>A0A0T7LIC5</accession>
<organism evidence="9 14">
    <name type="scientific">Mycobacterium tuberculosis</name>
    <dbReference type="NCBI Taxonomy" id="1773"/>
    <lineage>
        <taxon>Bacteria</taxon>
        <taxon>Bacillati</taxon>
        <taxon>Actinomycetota</taxon>
        <taxon>Actinomycetes</taxon>
        <taxon>Mycobacteriales</taxon>
        <taxon>Mycobacteriaceae</taxon>
        <taxon>Mycobacterium</taxon>
        <taxon>Mycobacterium tuberculosis complex</taxon>
    </lineage>
</organism>
<dbReference type="Proteomes" id="UP000038802">
    <property type="component" value="Unassembled WGS sequence"/>
</dbReference>
<proteinExistence type="predicted"/>
<dbReference type="Proteomes" id="UP000048948">
    <property type="component" value="Unassembled WGS sequence"/>
</dbReference>
<dbReference type="AlphaFoldDB" id="A0A0T7LIC5"/>
<evidence type="ECO:0000313" key="8">
    <source>
        <dbReference type="EMBL" id="COW92722.1"/>
    </source>
</evidence>
<dbReference type="Proteomes" id="UP000048289">
    <property type="component" value="Unassembled WGS sequence"/>
</dbReference>
<protein>
    <submittedName>
        <fullName evidence="9">Uncharacterized protein</fullName>
    </submittedName>
</protein>
<dbReference type="EMBL" id="CSAE01000469">
    <property type="protein sequence ID" value="COW34535.1"/>
    <property type="molecule type" value="Genomic_DNA"/>
</dbReference>
<evidence type="ECO:0000313" key="13">
    <source>
        <dbReference type="Proteomes" id="UP000044938"/>
    </source>
</evidence>
<evidence type="ECO:0000313" key="7">
    <source>
        <dbReference type="EMBL" id="COW72981.1"/>
    </source>
</evidence>
<evidence type="ECO:0000313" key="15">
    <source>
        <dbReference type="Proteomes" id="UP000046680"/>
    </source>
</evidence>
<evidence type="ECO:0000313" key="5">
    <source>
        <dbReference type="EMBL" id="CLX14759.1"/>
    </source>
</evidence>
<reference evidence="11 12" key="3">
    <citation type="submission" date="2015-03" db="EMBL/GenBank/DDBJ databases">
        <authorList>
            <consortium name="Pathogen Informatics"/>
        </authorList>
    </citation>
    <scope>NUCLEOTIDE SEQUENCE [LARGE SCALE GENOMIC DNA]</scope>
    <source>
        <strain evidence="4 19">Bir 172</strain>
        <strain evidence="3 15">C09601061</strain>
        <strain evidence="9 14">G09801536</strain>
        <strain evidence="1 17">G09901357</strain>
        <strain evidence="2 16">H09601792</strain>
        <strain evidence="11">K00500041</strain>
        <strain evidence="7 13">M09401471</strain>
        <strain evidence="12">N09902308</strain>
        <strain evidence="8 18">P00601463</strain>
    </source>
</reference>
<dbReference type="EMBL" id="CFOH01000394">
    <property type="protein sequence ID" value="CFE54782.1"/>
    <property type="molecule type" value="Genomic_DNA"/>
</dbReference>
<gene>
    <name evidence="3" type="ORF">ERS007657_00373</name>
    <name evidence="9" type="ORF">ERS007679_04487</name>
    <name evidence="1" type="ORF">ERS007681_02950</name>
    <name evidence="2" type="ORF">ERS007688_02386</name>
    <name evidence="6" type="ORF">ERS007703_03446</name>
    <name evidence="7" type="ORF">ERS007720_03167</name>
    <name evidence="10" type="ORF">ERS007739_02825</name>
    <name evidence="8" type="ORF">ERS007741_03443</name>
    <name evidence="4" type="ORF">ERS027646_02314</name>
    <name evidence="5" type="ORF">ERS094118_04105</name>
</gene>
<dbReference type="Proteomes" id="UP000039021">
    <property type="component" value="Unassembled WGS sequence"/>
</dbReference>
<evidence type="ECO:0000313" key="3">
    <source>
        <dbReference type="EMBL" id="CFR66557.1"/>
    </source>
</evidence>
<dbReference type="EMBL" id="CHKL01000521">
    <property type="protein sequence ID" value="COW92722.1"/>
    <property type="molecule type" value="Genomic_DNA"/>
</dbReference>
<dbReference type="EMBL" id="COPH01000061">
    <property type="protein sequence ID" value="CLX14759.1"/>
    <property type="molecule type" value="Genomic_DNA"/>
</dbReference>
<dbReference type="EMBL" id="CFOE01000447">
    <property type="protein sequence ID" value="CFE41508.1"/>
    <property type="molecule type" value="Genomic_DNA"/>
</dbReference>
<dbReference type="Proteomes" id="UP000046680">
    <property type="component" value="Unassembled WGS sequence"/>
</dbReference>
<reference evidence="6" key="1">
    <citation type="submission" date="2015-03" db="EMBL/GenBank/DDBJ databases">
        <authorList>
            <person name="Murphy D."/>
        </authorList>
    </citation>
    <scope>NUCLEOTIDE SEQUENCE [LARGE SCALE GENOMIC DNA]</scope>
    <source>
        <strain evidence="6">K00500041</strain>
    </source>
</reference>
<evidence type="ECO:0000313" key="16">
    <source>
        <dbReference type="Proteomes" id="UP000046947"/>
    </source>
</evidence>
<evidence type="ECO:0000313" key="17">
    <source>
        <dbReference type="Proteomes" id="UP000048289"/>
    </source>
</evidence>
<evidence type="ECO:0000313" key="1">
    <source>
        <dbReference type="EMBL" id="CFE41508.1"/>
    </source>
</evidence>
<evidence type="ECO:0000313" key="2">
    <source>
        <dbReference type="EMBL" id="CFE54782.1"/>
    </source>
</evidence>
<dbReference type="EMBL" id="CSBK01001355">
    <property type="protein sequence ID" value="COY58006.1"/>
    <property type="molecule type" value="Genomic_DNA"/>
</dbReference>